<dbReference type="PANTHER" id="PTHR23501">
    <property type="entry name" value="MAJOR FACILITATOR SUPERFAMILY"/>
    <property type="match status" value="1"/>
</dbReference>
<feature type="transmembrane region" description="Helical" evidence="8">
    <location>
        <begin position="104"/>
        <end position="123"/>
    </location>
</feature>
<keyword evidence="3" id="KW-0813">Transport</keyword>
<feature type="transmembrane region" description="Helical" evidence="8">
    <location>
        <begin position="66"/>
        <end position="84"/>
    </location>
</feature>
<dbReference type="Proteomes" id="UP000240883">
    <property type="component" value="Unassembled WGS sequence"/>
</dbReference>
<feature type="transmembrane region" description="Helical" evidence="8">
    <location>
        <begin position="193"/>
        <end position="211"/>
    </location>
</feature>
<name>A0A2T2NVI0_CORCC</name>
<evidence type="ECO:0000313" key="10">
    <source>
        <dbReference type="EMBL" id="PSN69369.1"/>
    </source>
</evidence>
<feature type="compositionally biased region" description="Basic and acidic residues" evidence="7">
    <location>
        <begin position="590"/>
        <end position="603"/>
    </location>
</feature>
<dbReference type="FunFam" id="1.20.1720.10:FF:000013">
    <property type="entry name" value="Related to multidrug resistance proteins"/>
    <property type="match status" value="1"/>
</dbReference>
<organism evidence="10 11">
    <name type="scientific">Corynespora cassiicola Philippines</name>
    <dbReference type="NCBI Taxonomy" id="1448308"/>
    <lineage>
        <taxon>Eukaryota</taxon>
        <taxon>Fungi</taxon>
        <taxon>Dikarya</taxon>
        <taxon>Ascomycota</taxon>
        <taxon>Pezizomycotina</taxon>
        <taxon>Dothideomycetes</taxon>
        <taxon>Pleosporomycetidae</taxon>
        <taxon>Pleosporales</taxon>
        <taxon>Corynesporascaceae</taxon>
        <taxon>Corynespora</taxon>
    </lineage>
</organism>
<evidence type="ECO:0000256" key="4">
    <source>
        <dbReference type="ARBA" id="ARBA00022692"/>
    </source>
</evidence>
<protein>
    <submittedName>
        <fullName evidence="10">Major facilitator superfamily transporter</fullName>
    </submittedName>
</protein>
<dbReference type="PANTHER" id="PTHR23501:SF78">
    <property type="entry name" value="MAJOR FACILITATOR SUPERFAMILY (MFS) PROFILE DOMAIN-CONTAINING PROTEIN-RELATED"/>
    <property type="match status" value="1"/>
</dbReference>
<dbReference type="CDD" id="cd17502">
    <property type="entry name" value="MFS_Azr1_MDR_like"/>
    <property type="match status" value="1"/>
</dbReference>
<comment type="similarity">
    <text evidence="2">Belongs to the major facilitator superfamily.</text>
</comment>
<dbReference type="GO" id="GO:0012505">
    <property type="term" value="C:endomembrane system"/>
    <property type="evidence" value="ECO:0007669"/>
    <property type="project" value="UniProtKB-SubCell"/>
</dbReference>
<feature type="transmembrane region" description="Helical" evidence="8">
    <location>
        <begin position="264"/>
        <end position="285"/>
    </location>
</feature>
<dbReference type="InterPro" id="IPR011701">
    <property type="entry name" value="MFS"/>
</dbReference>
<dbReference type="OrthoDB" id="6770063at2759"/>
<comment type="subcellular location">
    <subcellularLocation>
        <location evidence="1">Endomembrane system</location>
        <topology evidence="1">Multi-pass membrane protein</topology>
    </subcellularLocation>
</comment>
<dbReference type="PROSITE" id="PS50850">
    <property type="entry name" value="MFS"/>
    <property type="match status" value="1"/>
</dbReference>
<feature type="transmembrane region" description="Helical" evidence="8">
    <location>
        <begin position="291"/>
        <end position="311"/>
    </location>
</feature>
<dbReference type="Gene3D" id="1.20.1250.20">
    <property type="entry name" value="MFS general substrate transporter like domains"/>
    <property type="match status" value="1"/>
</dbReference>
<dbReference type="Gene3D" id="1.20.1720.10">
    <property type="entry name" value="Multidrug resistance protein D"/>
    <property type="match status" value="1"/>
</dbReference>
<accession>A0A2T2NVI0</accession>
<feature type="transmembrane region" description="Helical" evidence="8">
    <location>
        <begin position="532"/>
        <end position="551"/>
    </location>
</feature>
<feature type="transmembrane region" description="Helical" evidence="8">
    <location>
        <begin position="467"/>
        <end position="484"/>
    </location>
</feature>
<evidence type="ECO:0000256" key="3">
    <source>
        <dbReference type="ARBA" id="ARBA00022448"/>
    </source>
</evidence>
<dbReference type="EMBL" id="KZ678133">
    <property type="protein sequence ID" value="PSN69369.1"/>
    <property type="molecule type" value="Genomic_DNA"/>
</dbReference>
<feature type="compositionally biased region" description="Polar residues" evidence="7">
    <location>
        <begin position="576"/>
        <end position="586"/>
    </location>
</feature>
<keyword evidence="5 8" id="KW-1133">Transmembrane helix</keyword>
<dbReference type="PRINTS" id="PR01036">
    <property type="entry name" value="TCRTETB"/>
</dbReference>
<feature type="region of interest" description="Disordered" evidence="7">
    <location>
        <begin position="576"/>
        <end position="603"/>
    </location>
</feature>
<proteinExistence type="inferred from homology"/>
<dbReference type="SUPFAM" id="SSF103473">
    <property type="entry name" value="MFS general substrate transporter"/>
    <property type="match status" value="1"/>
</dbReference>
<feature type="transmembrane region" description="Helical" evidence="8">
    <location>
        <begin position="422"/>
        <end position="446"/>
    </location>
</feature>
<evidence type="ECO:0000256" key="8">
    <source>
        <dbReference type="SAM" id="Phobius"/>
    </source>
</evidence>
<gene>
    <name evidence="10" type="ORF">BS50DRAFT_521887</name>
</gene>
<dbReference type="GO" id="GO:0046943">
    <property type="term" value="F:carboxylic acid transmembrane transporter activity"/>
    <property type="evidence" value="ECO:0007669"/>
    <property type="project" value="UniProtKB-ARBA"/>
</dbReference>
<dbReference type="GO" id="GO:0005886">
    <property type="term" value="C:plasma membrane"/>
    <property type="evidence" value="ECO:0007669"/>
    <property type="project" value="TreeGrafter"/>
</dbReference>
<evidence type="ECO:0000256" key="6">
    <source>
        <dbReference type="ARBA" id="ARBA00023136"/>
    </source>
</evidence>
<keyword evidence="6 8" id="KW-0472">Membrane</keyword>
<feature type="transmembrane region" description="Helical" evidence="8">
    <location>
        <begin position="135"/>
        <end position="154"/>
    </location>
</feature>
<feature type="transmembrane region" description="Helical" evidence="8">
    <location>
        <begin position="393"/>
        <end position="410"/>
    </location>
</feature>
<keyword evidence="4 8" id="KW-0812">Transmembrane</keyword>
<evidence type="ECO:0000313" key="11">
    <source>
        <dbReference type="Proteomes" id="UP000240883"/>
    </source>
</evidence>
<dbReference type="AlphaFoldDB" id="A0A2T2NVI0"/>
<evidence type="ECO:0000259" key="9">
    <source>
        <dbReference type="PROSITE" id="PS50850"/>
    </source>
</evidence>
<dbReference type="Pfam" id="PF07690">
    <property type="entry name" value="MFS_1"/>
    <property type="match status" value="1"/>
</dbReference>
<feature type="transmembrane region" description="Helical" evidence="8">
    <location>
        <begin position="332"/>
        <end position="354"/>
    </location>
</feature>
<feature type="compositionally biased region" description="Polar residues" evidence="7">
    <location>
        <begin position="1"/>
        <end position="16"/>
    </location>
</feature>
<evidence type="ECO:0000256" key="7">
    <source>
        <dbReference type="SAM" id="MobiDB-lite"/>
    </source>
</evidence>
<feature type="region of interest" description="Disordered" evidence="7">
    <location>
        <begin position="1"/>
        <end position="22"/>
    </location>
</feature>
<keyword evidence="11" id="KW-1185">Reference proteome</keyword>
<feature type="transmembrane region" description="Helical" evidence="8">
    <location>
        <begin position="160"/>
        <end position="181"/>
    </location>
</feature>
<feature type="domain" description="Major facilitator superfamily (MFS) profile" evidence="9">
    <location>
        <begin position="70"/>
        <end position="556"/>
    </location>
</feature>
<sequence>MQGQNATRTHVPSTGPSDLEHGIVQIDGTNAGAPSVEQAFKSEPTEDDAQSIRSMGNQMNTLSKKGLLIAIPALSVALFVSFIDTTSVSTSIPAISSELNTGTATAWIGSSFLVASTTFQLINGRLSDIFGRKNCLLFCLALLGIGDIGCGFSHNKEMLFAFRSIAGIGGGGINSLAMIIVSDITTLENRGKYQGLFGAVIALANGTGPFIGGALVDSSTWRWVFWIVPMLAFPAALLIYFFLPLRYEGGTYGEKIRKIDYGGIALNIAAVLLVLIPLSGGGVQYAWNSPLVIAMLTFGGFTAIAFLLYEWKIAPIPILPGRLVKYPHCPALYLQNFFTGMCFYGNFFYLPIYFQSVLDHSALISGALLLAVIIATSASSITSGQMMSRSGRYMWIVVIGFLLWTIGTGLKCAFDRTTKDWHIVIVLIVEGLGTGMTLQPTLVAILSNSSNSDRAVATGLRNFIRTIGGAFGLIISGAILSNILDRDLSHLPFITGPMLMNLTSSTYSLQSMGFSNDEKSIILDSYMRGIKYIYIMYTASAGANLILCIWIGNTSLKAKKPVEETKQDTVVVATTIGTSPDGSQLQVPHGQEDEKEKSQDNRE</sequence>
<feature type="transmembrane region" description="Helical" evidence="8">
    <location>
        <begin position="223"/>
        <end position="243"/>
    </location>
</feature>
<feature type="transmembrane region" description="Helical" evidence="8">
    <location>
        <begin position="360"/>
        <end position="381"/>
    </location>
</feature>
<dbReference type="InterPro" id="IPR020846">
    <property type="entry name" value="MFS_dom"/>
</dbReference>
<evidence type="ECO:0000256" key="1">
    <source>
        <dbReference type="ARBA" id="ARBA00004127"/>
    </source>
</evidence>
<evidence type="ECO:0000256" key="2">
    <source>
        <dbReference type="ARBA" id="ARBA00008335"/>
    </source>
</evidence>
<reference evidence="10 11" key="1">
    <citation type="journal article" date="2018" name="Front. Microbiol.">
        <title>Genome-Wide Analysis of Corynespora cassiicola Leaf Fall Disease Putative Effectors.</title>
        <authorList>
            <person name="Lopez D."/>
            <person name="Ribeiro S."/>
            <person name="Label P."/>
            <person name="Fumanal B."/>
            <person name="Venisse J.S."/>
            <person name="Kohler A."/>
            <person name="de Oliveira R.R."/>
            <person name="Labutti K."/>
            <person name="Lipzen A."/>
            <person name="Lail K."/>
            <person name="Bauer D."/>
            <person name="Ohm R.A."/>
            <person name="Barry K.W."/>
            <person name="Spatafora J."/>
            <person name="Grigoriev I.V."/>
            <person name="Martin F.M."/>
            <person name="Pujade-Renaud V."/>
        </authorList>
    </citation>
    <scope>NUCLEOTIDE SEQUENCE [LARGE SCALE GENOMIC DNA]</scope>
    <source>
        <strain evidence="10 11">Philippines</strain>
    </source>
</reference>
<dbReference type="InterPro" id="IPR036259">
    <property type="entry name" value="MFS_trans_sf"/>
</dbReference>
<evidence type="ECO:0000256" key="5">
    <source>
        <dbReference type="ARBA" id="ARBA00022989"/>
    </source>
</evidence>